<dbReference type="OrthoDB" id="1916242at2759"/>
<feature type="compositionally biased region" description="Low complexity" evidence="2">
    <location>
        <begin position="315"/>
        <end position="326"/>
    </location>
</feature>
<protein>
    <submittedName>
        <fullName evidence="4">Uncharacterized protein LOC105051961</fullName>
    </submittedName>
</protein>
<keyword evidence="3" id="KW-1185">Reference proteome</keyword>
<dbReference type="GO" id="GO:0008356">
    <property type="term" value="P:asymmetric cell division"/>
    <property type="evidence" value="ECO:0007669"/>
    <property type="project" value="InterPro"/>
</dbReference>
<dbReference type="PANTHER" id="PTHR33476">
    <property type="entry name" value="EMB|CAB62613.1"/>
    <property type="match status" value="1"/>
</dbReference>
<accession>A0A6I9RRJ8</accession>
<dbReference type="RefSeq" id="XP_010930924.1">
    <property type="nucleotide sequence ID" value="XM_010932622.3"/>
</dbReference>
<keyword evidence="1" id="KW-0175">Coiled coil</keyword>
<name>A0A6I9RRJ8_ELAGV</name>
<feature type="region of interest" description="Disordered" evidence="2">
    <location>
        <begin position="315"/>
        <end position="343"/>
    </location>
</feature>
<feature type="region of interest" description="Disordered" evidence="2">
    <location>
        <begin position="32"/>
        <end position="60"/>
    </location>
</feature>
<evidence type="ECO:0000313" key="4">
    <source>
        <dbReference type="RefSeq" id="XP_010930924.1"/>
    </source>
</evidence>
<dbReference type="InterPro" id="IPR040348">
    <property type="entry name" value="POLAR-like"/>
</dbReference>
<reference evidence="4" key="1">
    <citation type="submission" date="2025-08" db="UniProtKB">
        <authorList>
            <consortium name="RefSeq"/>
        </authorList>
    </citation>
    <scope>IDENTIFICATION</scope>
</reference>
<dbReference type="Proteomes" id="UP000504607">
    <property type="component" value="Chromosome 9"/>
</dbReference>
<feature type="coiled-coil region" evidence="1">
    <location>
        <begin position="358"/>
        <end position="385"/>
    </location>
</feature>
<evidence type="ECO:0000256" key="1">
    <source>
        <dbReference type="SAM" id="Coils"/>
    </source>
</evidence>
<organism evidence="3 4">
    <name type="scientific">Elaeis guineensis var. tenera</name>
    <name type="common">Oil palm</name>
    <dbReference type="NCBI Taxonomy" id="51953"/>
    <lineage>
        <taxon>Eukaryota</taxon>
        <taxon>Viridiplantae</taxon>
        <taxon>Streptophyta</taxon>
        <taxon>Embryophyta</taxon>
        <taxon>Tracheophyta</taxon>
        <taxon>Spermatophyta</taxon>
        <taxon>Magnoliopsida</taxon>
        <taxon>Liliopsida</taxon>
        <taxon>Arecaceae</taxon>
        <taxon>Arecoideae</taxon>
        <taxon>Cocoseae</taxon>
        <taxon>Elaeidinae</taxon>
        <taxon>Elaeis</taxon>
    </lineage>
</organism>
<dbReference type="AlphaFoldDB" id="A0A6I9RRJ8"/>
<gene>
    <name evidence="4" type="primary">LOC105051961</name>
</gene>
<evidence type="ECO:0000313" key="3">
    <source>
        <dbReference type="Proteomes" id="UP000504607"/>
    </source>
</evidence>
<dbReference type="PANTHER" id="PTHR33476:SF22">
    <property type="entry name" value="PROTEIN POLAR LOCALIZATION DURING ASYMMETRIC DIVISION AND REDISTRIBUTION"/>
    <property type="match status" value="1"/>
</dbReference>
<feature type="region of interest" description="Disordered" evidence="2">
    <location>
        <begin position="391"/>
        <end position="416"/>
    </location>
</feature>
<evidence type="ECO:0000256" key="2">
    <source>
        <dbReference type="SAM" id="MobiDB-lite"/>
    </source>
</evidence>
<dbReference type="InParanoid" id="A0A6I9RRJ8"/>
<sequence>MAVVSRQGRRNLRFFGSGEAAGDRWQEEEKKRIVDYLHEPDDDAGGGEEMGAGKTKRRELSLSLPLSASSPNACSTGCSSNSPRSLLSRWLLTLQKLSPSRGGGGGGVSEVGSGVGCLVRFARYNRKKKKKGEEELVGPSVSEVVQRDGVGSSSTKLSVSSGEKPEDISFNLGMGVGLVFLLTKCASEFKRMTKMQAEMEILLKEIKDEVQNKDVIYTFLESSNGVAFSSPDCSGDVSTSKAIPLQSRISSCHQEGTECATESDGKSIFSDNKRCLKMDQLDAELEIELERMQLNLEGEDSSILLRQHKIAFASESSDSSGSHSMSFGQDVEPKKEDNGEYSGVSSLELERRLHELLHIKQQERIEELEYALECTKQKVVETEIEISRLRGSASLAPPHKDEKFQQAPKKINLFRS</sequence>
<proteinExistence type="predicted"/>